<proteinExistence type="predicted"/>
<sequence length="152" mass="18554">MSNYYEARHGNNRSNQLREKIVYTVFYLCGQRRSSEVEPSDHHRRPKYTIQKSICYKYNDCEHCRTVKFQSDKFKFAPDRERFRELIRSELFDLWTGKGRLFKDGFANSDNTPPFFDLKRIMRVILKISKELEDEIKMRNQKEEEQRQQEKL</sequence>
<name>A0A4Z1GC22_9HELO</name>
<evidence type="ECO:0000313" key="1">
    <source>
        <dbReference type="EMBL" id="TGO33000.1"/>
    </source>
</evidence>
<evidence type="ECO:0000313" key="2">
    <source>
        <dbReference type="Proteomes" id="UP000297814"/>
    </source>
</evidence>
<reference evidence="1 2" key="1">
    <citation type="submission" date="2017-12" db="EMBL/GenBank/DDBJ databases">
        <title>Comparative genomics of Botrytis spp.</title>
        <authorList>
            <person name="Valero-Jimenez C.A."/>
            <person name="Tapia P."/>
            <person name="Veloso J."/>
            <person name="Silva-Moreno E."/>
            <person name="Staats M."/>
            <person name="Valdes J.H."/>
            <person name="Van Kan J.A.L."/>
        </authorList>
    </citation>
    <scope>NUCLEOTIDE SEQUENCE [LARGE SCALE GENOMIC DNA]</scope>
    <source>
        <strain evidence="1 2">Bh0001</strain>
    </source>
</reference>
<gene>
    <name evidence="1" type="ORF">BHYA_0274g00140</name>
</gene>
<protein>
    <submittedName>
        <fullName evidence="1">Uncharacterized protein</fullName>
    </submittedName>
</protein>
<comment type="caution">
    <text evidence="1">The sequence shown here is derived from an EMBL/GenBank/DDBJ whole genome shotgun (WGS) entry which is preliminary data.</text>
</comment>
<dbReference type="Proteomes" id="UP000297814">
    <property type="component" value="Unassembled WGS sequence"/>
</dbReference>
<accession>A0A4Z1GC22</accession>
<organism evidence="1 2">
    <name type="scientific">Botrytis hyacinthi</name>
    <dbReference type="NCBI Taxonomy" id="278943"/>
    <lineage>
        <taxon>Eukaryota</taxon>
        <taxon>Fungi</taxon>
        <taxon>Dikarya</taxon>
        <taxon>Ascomycota</taxon>
        <taxon>Pezizomycotina</taxon>
        <taxon>Leotiomycetes</taxon>
        <taxon>Helotiales</taxon>
        <taxon>Sclerotiniaceae</taxon>
        <taxon>Botrytis</taxon>
    </lineage>
</organism>
<dbReference type="EMBL" id="PQXK01000274">
    <property type="protein sequence ID" value="TGO33000.1"/>
    <property type="molecule type" value="Genomic_DNA"/>
</dbReference>
<keyword evidence="2" id="KW-1185">Reference proteome</keyword>
<dbReference type="AlphaFoldDB" id="A0A4Z1GC22"/>